<dbReference type="InterPro" id="IPR004314">
    <property type="entry name" value="Neprosin"/>
</dbReference>
<evidence type="ECO:0000259" key="3">
    <source>
        <dbReference type="PROSITE" id="PS52045"/>
    </source>
</evidence>
<dbReference type="PROSITE" id="PS51318">
    <property type="entry name" value="TAT"/>
    <property type="match status" value="1"/>
</dbReference>
<dbReference type="Proteomes" id="UP000219612">
    <property type="component" value="Unassembled WGS sequence"/>
</dbReference>
<feature type="chain" id="PRO_5012334676" description="Neprosin PEP catalytic domain-containing protein" evidence="2">
    <location>
        <begin position="32"/>
        <end position="362"/>
    </location>
</feature>
<gene>
    <name evidence="4" type="ORF">SAMN05421748_14319</name>
</gene>
<dbReference type="InterPro" id="IPR053168">
    <property type="entry name" value="Glutamic_endopeptidase"/>
</dbReference>
<organism evidence="4 5">
    <name type="scientific">Paractinoplanes atraurantiacus</name>
    <dbReference type="NCBI Taxonomy" id="1036182"/>
    <lineage>
        <taxon>Bacteria</taxon>
        <taxon>Bacillati</taxon>
        <taxon>Actinomycetota</taxon>
        <taxon>Actinomycetes</taxon>
        <taxon>Micromonosporales</taxon>
        <taxon>Micromonosporaceae</taxon>
        <taxon>Paractinoplanes</taxon>
    </lineage>
</organism>
<sequence length="362" mass="38913">MLKSRRGLLAAGLAVAVVGAFGVASTLSAGADQIAPPTAAEVSAAVEAPPTPPVNLPWGERPKKIKRGHAGASSKSLRAAGLSAAANDTSGSAIPQDEEGPKGRFRTTTDVLRTEKTDIAPPEPPSDSTGDQKVNYLYNVGAQAAETDGVHATVTISKPRLEESDYHSLAELALQSADGRQIVEVGWTVDRLVNGDDDPHLFVFHWIDKKPTCYNGCGFVQYSKNIKPGDTLPQDTAKKFGIQYFKNAWWVAYDTEWVGYFPETIWNEQGITFNRSGLIQVFGEVAATTATPCWTQMGNGKKPKKDGLAAKMATVSYLNGPTVELQIRTTNPAYKPFNNPTTLRTFQFGGPGPCEPDEDEEG</sequence>
<dbReference type="AlphaFoldDB" id="A0A285KK29"/>
<proteinExistence type="predicted"/>
<evidence type="ECO:0000256" key="2">
    <source>
        <dbReference type="SAM" id="SignalP"/>
    </source>
</evidence>
<name>A0A285KK29_9ACTN</name>
<dbReference type="Pfam" id="PF03080">
    <property type="entry name" value="Neprosin"/>
    <property type="match status" value="1"/>
</dbReference>
<reference evidence="5" key="1">
    <citation type="submission" date="2017-09" db="EMBL/GenBank/DDBJ databases">
        <authorList>
            <person name="Varghese N."/>
            <person name="Submissions S."/>
        </authorList>
    </citation>
    <scope>NUCLEOTIDE SEQUENCE [LARGE SCALE GENOMIC DNA]</scope>
    <source>
        <strain evidence="5">CGMCC 4.6857</strain>
    </source>
</reference>
<protein>
    <recommendedName>
        <fullName evidence="3">Neprosin PEP catalytic domain-containing protein</fullName>
    </recommendedName>
</protein>
<dbReference type="PROSITE" id="PS52045">
    <property type="entry name" value="NEPROSIN_PEP_CD"/>
    <property type="match status" value="1"/>
</dbReference>
<dbReference type="RefSeq" id="WP_245923918.1">
    <property type="nucleotide sequence ID" value="NZ_OBDY01000043.1"/>
</dbReference>
<evidence type="ECO:0000313" key="4">
    <source>
        <dbReference type="EMBL" id="SNY72573.1"/>
    </source>
</evidence>
<feature type="signal peptide" evidence="2">
    <location>
        <begin position="1"/>
        <end position="31"/>
    </location>
</feature>
<dbReference type="EMBL" id="OBDY01000043">
    <property type="protein sequence ID" value="SNY72573.1"/>
    <property type="molecule type" value="Genomic_DNA"/>
</dbReference>
<feature type="domain" description="Neprosin PEP catalytic" evidence="3">
    <location>
        <begin position="126"/>
        <end position="355"/>
    </location>
</feature>
<keyword evidence="5" id="KW-1185">Reference proteome</keyword>
<feature type="region of interest" description="Disordered" evidence="1">
    <location>
        <begin position="42"/>
        <end position="132"/>
    </location>
</feature>
<accession>A0A285KK29</accession>
<dbReference type="PANTHER" id="PTHR31589">
    <property type="entry name" value="PROTEIN, PUTATIVE (DUF239)-RELATED-RELATED"/>
    <property type="match status" value="1"/>
</dbReference>
<dbReference type="InterPro" id="IPR006311">
    <property type="entry name" value="TAT_signal"/>
</dbReference>
<keyword evidence="2" id="KW-0732">Signal</keyword>
<evidence type="ECO:0000313" key="5">
    <source>
        <dbReference type="Proteomes" id="UP000219612"/>
    </source>
</evidence>
<dbReference type="PANTHER" id="PTHR31589:SF110">
    <property type="entry name" value="PROTEIN, PUTATIVE (DUF239)-RELATED"/>
    <property type="match status" value="1"/>
</dbReference>
<evidence type="ECO:0000256" key="1">
    <source>
        <dbReference type="SAM" id="MobiDB-lite"/>
    </source>
</evidence>